<feature type="transmembrane region" description="Helical" evidence="1">
    <location>
        <begin position="80"/>
        <end position="100"/>
    </location>
</feature>
<protein>
    <recommendedName>
        <fullName evidence="4">Secreted protein</fullName>
    </recommendedName>
</protein>
<keyword evidence="1" id="KW-1133">Transmembrane helix</keyword>
<name>A0AAW2EXX6_9HYME</name>
<evidence type="ECO:0000313" key="2">
    <source>
        <dbReference type="EMBL" id="KAL0107498.1"/>
    </source>
</evidence>
<comment type="caution">
    <text evidence="2">The sequence shown here is derived from an EMBL/GenBank/DDBJ whole genome shotgun (WGS) entry which is preliminary data.</text>
</comment>
<reference evidence="2 3" key="1">
    <citation type="submission" date="2023-03" db="EMBL/GenBank/DDBJ databases">
        <title>High recombination rates correlate with genetic variation in Cardiocondyla obscurior ants.</title>
        <authorList>
            <person name="Errbii M."/>
        </authorList>
    </citation>
    <scope>NUCLEOTIDE SEQUENCE [LARGE SCALE GENOMIC DNA]</scope>
    <source>
        <strain evidence="2">Alpha-2009</strain>
        <tissue evidence="2">Whole body</tissue>
    </source>
</reference>
<dbReference type="EMBL" id="JADYXP020000016">
    <property type="protein sequence ID" value="KAL0107498.1"/>
    <property type="molecule type" value="Genomic_DNA"/>
</dbReference>
<evidence type="ECO:0000313" key="3">
    <source>
        <dbReference type="Proteomes" id="UP001430953"/>
    </source>
</evidence>
<gene>
    <name evidence="2" type="ORF">PUN28_014663</name>
</gene>
<dbReference type="Proteomes" id="UP001430953">
    <property type="component" value="Unassembled WGS sequence"/>
</dbReference>
<keyword evidence="3" id="KW-1185">Reference proteome</keyword>
<proteinExistence type="predicted"/>
<keyword evidence="1" id="KW-0472">Membrane</keyword>
<evidence type="ECO:0008006" key="4">
    <source>
        <dbReference type="Google" id="ProtNLM"/>
    </source>
</evidence>
<accession>A0AAW2EXX6</accession>
<feature type="transmembrane region" description="Helical" evidence="1">
    <location>
        <begin position="50"/>
        <end position="68"/>
    </location>
</feature>
<dbReference type="AlphaFoldDB" id="A0AAW2EXX6"/>
<sequence>MDSSSNSVSSCSFVVSSSLISFTGSIFTQASASSFGTIISTGSALRTTDGAMSVLIISCFSSFTSFSFTQGRLGFSASAMLYAASSVASSCSVSAGSFFISSIGCVDCIGGVSCIG</sequence>
<keyword evidence="1" id="KW-0812">Transmembrane</keyword>
<organism evidence="2 3">
    <name type="scientific">Cardiocondyla obscurior</name>
    <dbReference type="NCBI Taxonomy" id="286306"/>
    <lineage>
        <taxon>Eukaryota</taxon>
        <taxon>Metazoa</taxon>
        <taxon>Ecdysozoa</taxon>
        <taxon>Arthropoda</taxon>
        <taxon>Hexapoda</taxon>
        <taxon>Insecta</taxon>
        <taxon>Pterygota</taxon>
        <taxon>Neoptera</taxon>
        <taxon>Endopterygota</taxon>
        <taxon>Hymenoptera</taxon>
        <taxon>Apocrita</taxon>
        <taxon>Aculeata</taxon>
        <taxon>Formicoidea</taxon>
        <taxon>Formicidae</taxon>
        <taxon>Myrmicinae</taxon>
        <taxon>Cardiocondyla</taxon>
    </lineage>
</organism>
<evidence type="ECO:0000256" key="1">
    <source>
        <dbReference type="SAM" id="Phobius"/>
    </source>
</evidence>